<keyword evidence="2" id="KW-1133">Transmembrane helix</keyword>
<organism evidence="4 5">
    <name type="scientific">Fusarium musae</name>
    <dbReference type="NCBI Taxonomy" id="1042133"/>
    <lineage>
        <taxon>Eukaryota</taxon>
        <taxon>Fungi</taxon>
        <taxon>Dikarya</taxon>
        <taxon>Ascomycota</taxon>
        <taxon>Pezizomycotina</taxon>
        <taxon>Sordariomycetes</taxon>
        <taxon>Hypocreomycetidae</taxon>
        <taxon>Hypocreales</taxon>
        <taxon>Nectriaceae</taxon>
        <taxon>Fusarium</taxon>
    </lineage>
</organism>
<feature type="coiled-coil region" evidence="1">
    <location>
        <begin position="206"/>
        <end position="247"/>
    </location>
</feature>
<dbReference type="GeneID" id="68309650"/>
<evidence type="ECO:0000256" key="1">
    <source>
        <dbReference type="SAM" id="Coils"/>
    </source>
</evidence>
<keyword evidence="3" id="KW-0732">Signal</keyword>
<name>A0A9P8DU69_9HYPO</name>
<dbReference type="EMBL" id="JAHBCI010000001">
    <property type="protein sequence ID" value="KAG9508229.1"/>
    <property type="molecule type" value="Genomic_DNA"/>
</dbReference>
<dbReference type="KEGG" id="fmu:J7337_001793"/>
<dbReference type="AlphaFoldDB" id="A0A9P8DU69"/>
<protein>
    <submittedName>
        <fullName evidence="4">Uncharacterized protein</fullName>
    </submittedName>
</protein>
<feature type="chain" id="PRO_5040278288" evidence="3">
    <location>
        <begin position="21"/>
        <end position="282"/>
    </location>
</feature>
<gene>
    <name evidence="4" type="ORF">J7337_001793</name>
</gene>
<keyword evidence="5" id="KW-1185">Reference proteome</keyword>
<sequence length="282" mass="31500">MRSSTVSLVFAVILAFFTLSGVIDVRSSAQQQSMASTTLSSSLDVPTEFGITTIDGSPELEPPFAFTSSLFGDVSRWTIDIESGTGDKETMSSESKTAQPEYDQAEDMLDNLIANILQHIATSVEPPFNRAALILAIITILTLFKTRIMAFLNFTNNWSKKTLKVELGQPEPEGCHSCLRAIAKFISWIDLATLPFQIDSAHEKLLKDNRMEIVQLNVTIAQMQAEIDRLTNAVKEKEKEIKATTQTTKDRQDAELGLMDNLEVRLNNMRTIIRRQPPWKTS</sequence>
<keyword evidence="2" id="KW-0812">Transmembrane</keyword>
<feature type="signal peptide" evidence="3">
    <location>
        <begin position="1"/>
        <end position="20"/>
    </location>
</feature>
<evidence type="ECO:0000256" key="3">
    <source>
        <dbReference type="SAM" id="SignalP"/>
    </source>
</evidence>
<dbReference type="RefSeq" id="XP_044687228.1">
    <property type="nucleotide sequence ID" value="XM_044819526.1"/>
</dbReference>
<accession>A0A9P8DU69</accession>
<keyword evidence="1" id="KW-0175">Coiled coil</keyword>
<feature type="transmembrane region" description="Helical" evidence="2">
    <location>
        <begin position="131"/>
        <end position="154"/>
    </location>
</feature>
<keyword evidence="2" id="KW-0472">Membrane</keyword>
<reference evidence="4" key="1">
    <citation type="journal article" date="2021" name="Mol. Plant Microbe Interact.">
        <title>Telomere to telomere genome assembly of Fusarium musae F31, causal agent of crown rot disease of banana.</title>
        <authorList>
            <person name="Degradi L."/>
            <person name="Tava V."/>
            <person name="Kunova A."/>
            <person name="Cortesi P."/>
            <person name="Saracchi M."/>
            <person name="Pasquali M."/>
        </authorList>
    </citation>
    <scope>NUCLEOTIDE SEQUENCE</scope>
    <source>
        <strain evidence="4">F31</strain>
    </source>
</reference>
<comment type="caution">
    <text evidence="4">The sequence shown here is derived from an EMBL/GenBank/DDBJ whole genome shotgun (WGS) entry which is preliminary data.</text>
</comment>
<proteinExistence type="predicted"/>
<evidence type="ECO:0000256" key="2">
    <source>
        <dbReference type="SAM" id="Phobius"/>
    </source>
</evidence>
<dbReference type="Proteomes" id="UP000827133">
    <property type="component" value="Unassembled WGS sequence"/>
</dbReference>
<evidence type="ECO:0000313" key="5">
    <source>
        <dbReference type="Proteomes" id="UP000827133"/>
    </source>
</evidence>
<evidence type="ECO:0000313" key="4">
    <source>
        <dbReference type="EMBL" id="KAG9508229.1"/>
    </source>
</evidence>